<keyword evidence="8" id="KW-1185">Reference proteome</keyword>
<evidence type="ECO:0000256" key="2">
    <source>
        <dbReference type="PROSITE-ProRule" id="PRU00703"/>
    </source>
</evidence>
<reference evidence="7" key="1">
    <citation type="submission" date="2023-05" db="EMBL/GenBank/DDBJ databases">
        <title>Genome and transcriptome analyses reveal genes involved in the formation of fine ridges on petal epidermal cells in Hibiscus trionum.</title>
        <authorList>
            <person name="Koshimizu S."/>
            <person name="Masuda S."/>
            <person name="Ishii T."/>
            <person name="Shirasu K."/>
            <person name="Hoshino A."/>
            <person name="Arita M."/>
        </authorList>
    </citation>
    <scope>NUCLEOTIDE SEQUENCE</scope>
    <source>
        <strain evidence="7">Hamamatsu line</strain>
    </source>
</reference>
<dbReference type="SMART" id="SM00666">
    <property type="entry name" value="PB1"/>
    <property type="match status" value="1"/>
</dbReference>
<protein>
    <recommendedName>
        <fullName evidence="9">CBS domain-containing protein CBSCBSPB3-like</fullName>
    </recommendedName>
</protein>
<dbReference type="CDD" id="cd17782">
    <property type="entry name" value="CBS_pair_MUG70_2"/>
    <property type="match status" value="1"/>
</dbReference>
<evidence type="ECO:0000259" key="5">
    <source>
        <dbReference type="PROSITE" id="PS51371"/>
    </source>
</evidence>
<feature type="domain" description="CBS" evidence="5">
    <location>
        <begin position="303"/>
        <end position="359"/>
    </location>
</feature>
<feature type="transmembrane region" description="Helical" evidence="4">
    <location>
        <begin position="40"/>
        <end position="61"/>
    </location>
</feature>
<dbReference type="InterPro" id="IPR046342">
    <property type="entry name" value="CBS_dom_sf"/>
</dbReference>
<gene>
    <name evidence="7" type="ORF">HRI_003604000</name>
</gene>
<dbReference type="Gene3D" id="3.10.580.10">
    <property type="entry name" value="CBS-domain"/>
    <property type="match status" value="2"/>
</dbReference>
<organism evidence="7 8">
    <name type="scientific">Hibiscus trionum</name>
    <name type="common">Flower of an hour</name>
    <dbReference type="NCBI Taxonomy" id="183268"/>
    <lineage>
        <taxon>Eukaryota</taxon>
        <taxon>Viridiplantae</taxon>
        <taxon>Streptophyta</taxon>
        <taxon>Embryophyta</taxon>
        <taxon>Tracheophyta</taxon>
        <taxon>Spermatophyta</taxon>
        <taxon>Magnoliopsida</taxon>
        <taxon>eudicotyledons</taxon>
        <taxon>Gunneridae</taxon>
        <taxon>Pentapetalae</taxon>
        <taxon>rosids</taxon>
        <taxon>malvids</taxon>
        <taxon>Malvales</taxon>
        <taxon>Malvaceae</taxon>
        <taxon>Malvoideae</taxon>
        <taxon>Hibiscus</taxon>
    </lineage>
</organism>
<evidence type="ECO:0000313" key="7">
    <source>
        <dbReference type="EMBL" id="GMI99348.1"/>
    </source>
</evidence>
<dbReference type="PROSITE" id="PS51745">
    <property type="entry name" value="PB1"/>
    <property type="match status" value="1"/>
</dbReference>
<feature type="domain" description="PB1" evidence="6">
    <location>
        <begin position="406"/>
        <end position="492"/>
    </location>
</feature>
<proteinExistence type="predicted"/>
<feature type="region of interest" description="Disordered" evidence="3">
    <location>
        <begin position="1"/>
        <end position="33"/>
    </location>
</feature>
<evidence type="ECO:0000313" key="8">
    <source>
        <dbReference type="Proteomes" id="UP001165190"/>
    </source>
</evidence>
<keyword evidence="2" id="KW-0129">CBS domain</keyword>
<dbReference type="PROSITE" id="PS51371">
    <property type="entry name" value="CBS"/>
    <property type="match status" value="4"/>
</dbReference>
<dbReference type="Proteomes" id="UP001165190">
    <property type="component" value="Unassembled WGS sequence"/>
</dbReference>
<dbReference type="AlphaFoldDB" id="A0A9W7MF17"/>
<dbReference type="PANTHER" id="PTHR48108">
    <property type="entry name" value="CBS DOMAIN-CONTAINING PROTEIN CBSX2, CHLOROPLASTIC"/>
    <property type="match status" value="1"/>
</dbReference>
<feature type="domain" description="CBS" evidence="5">
    <location>
        <begin position="69"/>
        <end position="127"/>
    </location>
</feature>
<dbReference type="CDD" id="cd17781">
    <property type="entry name" value="CBS_pair_MUG70_1"/>
    <property type="match status" value="1"/>
</dbReference>
<dbReference type="PANTHER" id="PTHR48108:SF26">
    <property type="entry name" value="CBS DOMAIN-CONTAINING PROTEIN DDB_G0289609"/>
    <property type="match status" value="1"/>
</dbReference>
<feature type="domain" description="CBS" evidence="5">
    <location>
        <begin position="135"/>
        <end position="192"/>
    </location>
</feature>
<dbReference type="SUPFAM" id="SSF54631">
    <property type="entry name" value="CBS-domain pair"/>
    <property type="match status" value="2"/>
</dbReference>
<keyword evidence="1" id="KW-0677">Repeat</keyword>
<dbReference type="InterPro" id="IPR053793">
    <property type="entry name" value="PB1-like"/>
</dbReference>
<name>A0A9W7MF17_HIBTR</name>
<dbReference type="SUPFAM" id="SSF54277">
    <property type="entry name" value="CAD &amp; PB1 domains"/>
    <property type="match status" value="1"/>
</dbReference>
<evidence type="ECO:0008006" key="9">
    <source>
        <dbReference type="Google" id="ProtNLM"/>
    </source>
</evidence>
<feature type="domain" description="CBS" evidence="5">
    <location>
        <begin position="238"/>
        <end position="295"/>
    </location>
</feature>
<dbReference type="InterPro" id="IPR051462">
    <property type="entry name" value="CBS_domain-containing"/>
</dbReference>
<dbReference type="InterPro" id="IPR000270">
    <property type="entry name" value="PB1_dom"/>
</dbReference>
<dbReference type="Pfam" id="PF00571">
    <property type="entry name" value="CBS"/>
    <property type="match status" value="4"/>
</dbReference>
<feature type="transmembrane region" description="Helical" evidence="4">
    <location>
        <begin position="514"/>
        <end position="534"/>
    </location>
</feature>
<evidence type="ECO:0000256" key="4">
    <source>
        <dbReference type="SAM" id="Phobius"/>
    </source>
</evidence>
<comment type="caution">
    <text evidence="7">The sequence shown here is derived from an EMBL/GenBank/DDBJ whole genome shotgun (WGS) entry which is preliminary data.</text>
</comment>
<keyword evidence="4" id="KW-1133">Transmembrane helix</keyword>
<evidence type="ECO:0000256" key="3">
    <source>
        <dbReference type="SAM" id="MobiDB-lite"/>
    </source>
</evidence>
<evidence type="ECO:0000259" key="6">
    <source>
        <dbReference type="PROSITE" id="PS51745"/>
    </source>
</evidence>
<keyword evidence="4" id="KW-0812">Transmembrane</keyword>
<evidence type="ECO:0000256" key="1">
    <source>
        <dbReference type="ARBA" id="ARBA00022737"/>
    </source>
</evidence>
<accession>A0A9W7MF17</accession>
<dbReference type="OrthoDB" id="418595at2759"/>
<dbReference type="InterPro" id="IPR000644">
    <property type="entry name" value="CBS_dom"/>
</dbReference>
<keyword evidence="4" id="KW-0472">Membrane</keyword>
<sequence>MSSQPVPPPTRRDSQRRRQSAATKKSYSSHHSNPISHSSVYYYLLFLIYQTLFLVVSSIPAERTVKKLRLSKALTIPEETTVSEACRRMAARRVNAVLLTDSNALLSGIVTDKDVTVRVIGEGLKPEETLVSKIMTPSPIFVSSDTLAIEALQKMVQGKFKHLPVVENGEVIAMLDITRCLYDAISRMEKAVEQGNAIATSAEGIEHQSGSKGSGSHGFMETLRERMFKPSLSNIVAENSNVAIVSSSDTVSVAAKMMRDLQVDSVVTVAGNKILGILTSKDILFRVVAQNLSPELTPVEKVMSPNPECVTIETTILDALHLMHDGKFLHLPVLDKDGTVAACLDVLQITHAAIAMVESSSGAALNGMSNTMMQKFWDSALALESPRDYDTQSEKSFSPHHSLGHGNSFSFKFEDRKGFLHRFSCGTENLNELLSAVMQRNASYNDHRSPQLLYKDDEGDKVLLATDGDLIAAVNSARLQGKKVLRLHLDFSECDQELPSEATVSAERSGGIPLHFGLLAGAVVVTSIGVLVYVKRSQL</sequence>
<dbReference type="EMBL" id="BSYR01000034">
    <property type="protein sequence ID" value="GMI99348.1"/>
    <property type="molecule type" value="Genomic_DNA"/>
</dbReference>
<dbReference type="SMART" id="SM00116">
    <property type="entry name" value="CBS"/>
    <property type="match status" value="4"/>
</dbReference>
<dbReference type="Pfam" id="PF00564">
    <property type="entry name" value="PB1"/>
    <property type="match status" value="1"/>
</dbReference>